<dbReference type="Gene3D" id="1.20.140.50">
    <property type="entry name" value="alix/aip1 like domains"/>
    <property type="match status" value="1"/>
</dbReference>
<dbReference type="Pfam" id="PF13949">
    <property type="entry name" value="ALIX_LYPXL_bnd"/>
    <property type="match status" value="1"/>
</dbReference>
<protein>
    <submittedName>
        <fullName evidence="7">Tyrosine-protein phosphatase non-receptor type 23</fullName>
        <ecNumber evidence="7">3.1.3.48</ecNumber>
    </submittedName>
</protein>
<evidence type="ECO:0000256" key="2">
    <source>
        <dbReference type="ARBA" id="ARBA00004496"/>
    </source>
</evidence>
<evidence type="ECO:0000256" key="1">
    <source>
        <dbReference type="ARBA" id="ARBA00004177"/>
    </source>
</evidence>
<feature type="domain" description="BRO1" evidence="6">
    <location>
        <begin position="8"/>
        <end position="403"/>
    </location>
</feature>
<dbReference type="Pfam" id="PF03097">
    <property type="entry name" value="BRO1"/>
    <property type="match status" value="1"/>
</dbReference>
<evidence type="ECO:0000256" key="3">
    <source>
        <dbReference type="ARBA" id="ARBA00022490"/>
    </source>
</evidence>
<dbReference type="InterPro" id="IPR038499">
    <property type="entry name" value="BRO1_sf"/>
</dbReference>
<dbReference type="PROSITE" id="PS51180">
    <property type="entry name" value="BRO1"/>
    <property type="match status" value="1"/>
</dbReference>
<keyword evidence="7" id="KW-0378">Hydrolase</keyword>
<name>A0AAN8ZUT9_HALRR</name>
<dbReference type="Proteomes" id="UP001381693">
    <property type="component" value="Unassembled WGS sequence"/>
</dbReference>
<feature type="region of interest" description="Disordered" evidence="5">
    <location>
        <begin position="1282"/>
        <end position="1420"/>
    </location>
</feature>
<dbReference type="Gene3D" id="1.25.40.280">
    <property type="entry name" value="alix/aip1 like domains"/>
    <property type="match status" value="1"/>
</dbReference>
<feature type="region of interest" description="Disordered" evidence="5">
    <location>
        <begin position="724"/>
        <end position="746"/>
    </location>
</feature>
<gene>
    <name evidence="7" type="primary">PTPN23</name>
    <name evidence="7" type="ORF">SK128_026281</name>
</gene>
<dbReference type="PANTHER" id="PTHR23030:SF30">
    <property type="entry name" value="TYROSINE-PROTEIN PHOSPHATASE NON-RECEPTOR TYPE 23"/>
    <property type="match status" value="1"/>
</dbReference>
<comment type="subcellular location">
    <subcellularLocation>
        <location evidence="2">Cytoplasm</location>
    </subcellularLocation>
    <subcellularLocation>
        <location evidence="1">Endosome</location>
    </subcellularLocation>
</comment>
<dbReference type="Gene3D" id="1.20.120.560">
    <property type="entry name" value="alix/aip1 in complex with the ypdl late domain"/>
    <property type="match status" value="1"/>
</dbReference>
<evidence type="ECO:0000313" key="8">
    <source>
        <dbReference type="Proteomes" id="UP001381693"/>
    </source>
</evidence>
<evidence type="ECO:0000259" key="6">
    <source>
        <dbReference type="PROSITE" id="PS51180"/>
    </source>
</evidence>
<dbReference type="GO" id="GO:0045022">
    <property type="term" value="P:early endosome to late endosome transport"/>
    <property type="evidence" value="ECO:0007669"/>
    <property type="project" value="TreeGrafter"/>
</dbReference>
<dbReference type="InterPro" id="IPR004328">
    <property type="entry name" value="BRO1_dom"/>
</dbReference>
<feature type="compositionally biased region" description="Low complexity" evidence="5">
    <location>
        <begin position="1282"/>
        <end position="1396"/>
    </location>
</feature>
<dbReference type="SMART" id="SM01041">
    <property type="entry name" value="BRO1"/>
    <property type="match status" value="1"/>
</dbReference>
<dbReference type="EC" id="3.1.3.48" evidence="7"/>
<evidence type="ECO:0000256" key="4">
    <source>
        <dbReference type="ARBA" id="ARBA00022753"/>
    </source>
</evidence>
<keyword evidence="8" id="KW-1185">Reference proteome</keyword>
<feature type="compositionally biased region" description="Polar residues" evidence="5">
    <location>
        <begin position="845"/>
        <end position="860"/>
    </location>
</feature>
<feature type="region of interest" description="Disordered" evidence="5">
    <location>
        <begin position="822"/>
        <end position="860"/>
    </location>
</feature>
<reference evidence="7 8" key="1">
    <citation type="submission" date="2023-11" db="EMBL/GenBank/DDBJ databases">
        <title>Halocaridina rubra genome assembly.</title>
        <authorList>
            <person name="Smith C."/>
        </authorList>
    </citation>
    <scope>NUCLEOTIDE SEQUENCE [LARGE SCALE GENOMIC DNA]</scope>
    <source>
        <strain evidence="7">EP-1</strain>
        <tissue evidence="7">Whole</tissue>
    </source>
</reference>
<dbReference type="GO" id="GO:0032456">
    <property type="term" value="P:endocytic recycling"/>
    <property type="evidence" value="ECO:0007669"/>
    <property type="project" value="TreeGrafter"/>
</dbReference>
<dbReference type="EMBL" id="JAXCGZ010021218">
    <property type="protein sequence ID" value="KAK7056558.1"/>
    <property type="molecule type" value="Genomic_DNA"/>
</dbReference>
<feature type="compositionally biased region" description="Polar residues" evidence="5">
    <location>
        <begin position="729"/>
        <end position="745"/>
    </location>
</feature>
<dbReference type="GO" id="GO:0005768">
    <property type="term" value="C:endosome"/>
    <property type="evidence" value="ECO:0007669"/>
    <property type="project" value="UniProtKB-SubCell"/>
</dbReference>
<accession>A0AAN8ZUT9</accession>
<dbReference type="InterPro" id="IPR025304">
    <property type="entry name" value="ALIX_V_dom"/>
</dbReference>
<dbReference type="GO" id="GO:0043328">
    <property type="term" value="P:protein transport to vacuole involved in ubiquitin-dependent protein catabolic process via the multivesicular body sorting pathway"/>
    <property type="evidence" value="ECO:0007669"/>
    <property type="project" value="TreeGrafter"/>
</dbReference>
<dbReference type="GO" id="GO:0004725">
    <property type="term" value="F:protein tyrosine phosphatase activity"/>
    <property type="evidence" value="ECO:0007669"/>
    <property type="project" value="UniProtKB-EC"/>
</dbReference>
<evidence type="ECO:0000256" key="5">
    <source>
        <dbReference type="SAM" id="MobiDB-lite"/>
    </source>
</evidence>
<keyword evidence="4" id="KW-0967">Endosome</keyword>
<organism evidence="7 8">
    <name type="scientific">Halocaridina rubra</name>
    <name type="common">Hawaiian red shrimp</name>
    <dbReference type="NCBI Taxonomy" id="373956"/>
    <lineage>
        <taxon>Eukaryota</taxon>
        <taxon>Metazoa</taxon>
        <taxon>Ecdysozoa</taxon>
        <taxon>Arthropoda</taxon>
        <taxon>Crustacea</taxon>
        <taxon>Multicrustacea</taxon>
        <taxon>Malacostraca</taxon>
        <taxon>Eumalacostraca</taxon>
        <taxon>Eucarida</taxon>
        <taxon>Decapoda</taxon>
        <taxon>Pleocyemata</taxon>
        <taxon>Caridea</taxon>
        <taxon>Atyoidea</taxon>
        <taxon>Atyidae</taxon>
        <taxon>Halocaridina</taxon>
    </lineage>
</organism>
<keyword evidence="3" id="KW-0963">Cytoplasm</keyword>
<evidence type="ECO:0000313" key="7">
    <source>
        <dbReference type="EMBL" id="KAK7056558.1"/>
    </source>
</evidence>
<dbReference type="PANTHER" id="PTHR23030">
    <property type="entry name" value="PCD6 INTERACTING PROTEIN-RELATED"/>
    <property type="match status" value="1"/>
</dbReference>
<feature type="compositionally biased region" description="Polar residues" evidence="5">
    <location>
        <begin position="788"/>
        <end position="806"/>
    </location>
</feature>
<comment type="caution">
    <text evidence="7">The sequence shown here is derived from an EMBL/GenBank/DDBJ whole genome shotgun (WGS) entry which is preliminary data.</text>
</comment>
<proteinExistence type="predicted"/>
<feature type="region of interest" description="Disordered" evidence="5">
    <location>
        <begin position="788"/>
        <end position="807"/>
    </location>
</feature>
<sequence>MEAVPRLPMLSFDLKPSAESVEFGPKLRQYIRDHYNEDPDNYSTEIHELEGLRAGAIHAPRDFTGCSTLKRYYCQLHFLLSRFPLSENSSLAITFNWYDIYSSISYSVTDIKYEMACILYNIGALHTDLGAMDARNTPDGMKISCTHFQCAAWAFQHLRDTYPQPRESDMNPTLLTFLYNVSLAQAQECILEKSMTDNRKPTIIAKVAMQVVEYLKTAMKNLGSAKGSDAVITEIVGSKKLKVWRRYCDFKISYYGAVALLYQGMQAEEQQKMGERLAYYQAAVDMLNESSKLAKNLEKQELTGESLTFSNDVMSGKLTAAQKENEFVYHEKVPPLSSLAEVKGASLVKGIPFSVNDPEVSGQDIFIKLVPIEAHQHSSMYSEEKAKLLRHICGEIQEKNEELETYLASMQLDPMALDSNSETLPQELVESCADLNASNGVRKLTEIMAKISSFYHDINAALGDIHRSIEEEEEKEKEFLTMMGKRAPNMILAEMKREASKYRDAHQSAQDNNTALHRAITTHLSNLTLLSKPLDQVVEAMPSVAEVEAQGDVAAKQEVKRLLGKVREMQTQRAKWEDQLRKDLHEDDVTKQLVTNQEDMEEFFKNELKKHDKLVVPLQQNMSAQNNILQALSEANAAYATTRRMTNQVQAQRTEMINTLLASYDAYLNILKKAEDAQEFYHKLEGQVNKLTARVKSVLRVQDEEREEVLSANVKKFTGSGKVPGAPVLSSQPTVADTMSSSTVSGPKLKDFLQHMKGGGGGSLPSGSLPSAGMVGYGYNDPNAPYTSSVRPSPLGSEQSDMTSSAGVPASAYTASYSSQASAYRPSAPSPAPSPAPQTSSGSPYKTSSTNPSASSGHYYSPQQINVASYSSNAVASGGSSTSGYATPTTFSTAATAINSTATSQASAHSASQYGYNSQYPSYGYHTAGGPSSHTTSTLSSNNNTQLRLPISPPGHNVGNQGQQTQYQQQYGYGTTLATGKETNSLVPSATPQRAFSGDARNSTQGYYGYYPQQQPGTVQTPSTMPVTAAASLPASTLAVSPQQTYPAPATAATTHSSFQYPYQYPQSQATSTSTAGAMYSQAGRNRVGHNTQTGGLAYSNQTEYGSSYYSAQTGTANTQSVFPNQGTPAGYSGSYHNQPQGTSGVIYTSQPPTTISQSAGVMTPKASSTYPSDSTTPSQWNIYSGYPQGGISSYTSSQAGTSGTTTIQMMGGSEGTNMQQCPYSCASVSTTTNTQSIAGTTQMPSHTGYPANSAQSSMQYNQGVQYNQSYTTHQWAQYGTPQSYQHQQQQSQQQKPLQSQQQTSLQPQPQTFLQPQQQTSHQPQQQTSLQPQQQTPLQPQQQTSLQPQQQTPLQPQKQTPLQPQQQTPLQPQQQTPLQPQQHQPPAQQLPLSQHQAVQPQQSTAHAKAVAPESSATVPSVTTGISNLDLLSGIELTSPSGSQWSPLTPQPAAGGNIQIVESASGNAVETATIASRQSTTAPDVTSGLVAATSSKIPPALGSTLPNVVSSVSLLE</sequence>